<feature type="compositionally biased region" description="Polar residues" evidence="6">
    <location>
        <begin position="58"/>
        <end position="70"/>
    </location>
</feature>
<keyword evidence="3" id="KW-0507">mRNA processing</keyword>
<evidence type="ECO:0008006" key="9">
    <source>
        <dbReference type="Google" id="ProtNLM"/>
    </source>
</evidence>
<dbReference type="InterPro" id="IPR040424">
    <property type="entry name" value="Smn1"/>
</dbReference>
<evidence type="ECO:0000256" key="3">
    <source>
        <dbReference type="ARBA" id="ARBA00022664"/>
    </source>
</evidence>
<keyword evidence="8" id="KW-1185">Reference proteome</keyword>
<evidence type="ECO:0000256" key="2">
    <source>
        <dbReference type="ARBA" id="ARBA00005371"/>
    </source>
</evidence>
<comment type="caution">
    <text evidence="7">The sequence shown here is derived from an EMBL/GenBank/DDBJ whole genome shotgun (WGS) entry which is preliminary data.</text>
</comment>
<proteinExistence type="inferred from homology"/>
<organism evidence="7 8">
    <name type="scientific">Peronospora belbahrii</name>
    <dbReference type="NCBI Taxonomy" id="622444"/>
    <lineage>
        <taxon>Eukaryota</taxon>
        <taxon>Sar</taxon>
        <taxon>Stramenopiles</taxon>
        <taxon>Oomycota</taxon>
        <taxon>Peronosporomycetes</taxon>
        <taxon>Peronosporales</taxon>
        <taxon>Peronosporaceae</taxon>
        <taxon>Peronospora</taxon>
    </lineage>
</organism>
<keyword evidence="4" id="KW-0508">mRNA splicing</keyword>
<evidence type="ECO:0000256" key="1">
    <source>
        <dbReference type="ARBA" id="ARBA00004123"/>
    </source>
</evidence>
<dbReference type="CDD" id="cd22852">
    <property type="entry name" value="SMN_C"/>
    <property type="match status" value="1"/>
</dbReference>
<evidence type="ECO:0000256" key="5">
    <source>
        <dbReference type="ARBA" id="ARBA00023242"/>
    </source>
</evidence>
<dbReference type="Proteomes" id="UP001158986">
    <property type="component" value="Unassembled WGS sequence"/>
</dbReference>
<evidence type="ECO:0000313" key="7">
    <source>
        <dbReference type="EMBL" id="CAH0522111.1"/>
    </source>
</evidence>
<comment type="subcellular location">
    <subcellularLocation>
        <location evidence="1">Nucleus</location>
    </subcellularLocation>
</comment>
<keyword evidence="5" id="KW-0539">Nucleus</keyword>
<accession>A0ABN8DBY4</accession>
<feature type="compositionally biased region" description="Basic and acidic residues" evidence="6">
    <location>
        <begin position="31"/>
        <end position="41"/>
    </location>
</feature>
<comment type="similarity">
    <text evidence="2">Belongs to the SMN family.</text>
</comment>
<evidence type="ECO:0000256" key="6">
    <source>
        <dbReference type="SAM" id="MobiDB-lite"/>
    </source>
</evidence>
<protein>
    <recommendedName>
        <fullName evidence="9">Survival motor neuron Tudor domain-containing protein</fullName>
    </recommendedName>
</protein>
<dbReference type="EMBL" id="CAKLCB010000387">
    <property type="protein sequence ID" value="CAH0522111.1"/>
    <property type="molecule type" value="Genomic_DNA"/>
</dbReference>
<evidence type="ECO:0000313" key="8">
    <source>
        <dbReference type="Proteomes" id="UP001158986"/>
    </source>
</evidence>
<dbReference type="InterPro" id="IPR047313">
    <property type="entry name" value="SMN_C"/>
</dbReference>
<dbReference type="PANTHER" id="PTHR39267:SF1">
    <property type="entry name" value="SURVIVAL MOTOR NEURON PROTEIN"/>
    <property type="match status" value="1"/>
</dbReference>
<feature type="region of interest" description="Disordered" evidence="6">
    <location>
        <begin position="1"/>
        <end position="70"/>
    </location>
</feature>
<sequence>MQGPSTIKMTSKSGSEQDSEEQWDDMAIVRAFEDALREQHSHSSSSGNKTDSVRKQRAVTSQSNGNNTTIPAAIDAENKVLPKGYEHPTAREGTYRQPSVGAHTDHAAGANPFAFRQQQQQYQQSDLYQAAYAQAYAQLRGQFDAVYSAPSLQQPYGTSMQMPVQSPYCPPPPPIPSIPTPFPGMPAAQGPGMSPNVAVPDDGLANVLMAWYQSGYYTGRFQAMQEMKLRGHR</sequence>
<gene>
    <name evidence="7" type="ORF">PBS001_LOCUS8548</name>
</gene>
<evidence type="ECO:0000256" key="4">
    <source>
        <dbReference type="ARBA" id="ARBA00023187"/>
    </source>
</evidence>
<reference evidence="7 8" key="1">
    <citation type="submission" date="2021-11" db="EMBL/GenBank/DDBJ databases">
        <authorList>
            <person name="Islam A."/>
            <person name="Islam S."/>
            <person name="Flora M.S."/>
            <person name="Rahman M."/>
            <person name="Ziaur R.M."/>
            <person name="Epstein J.H."/>
            <person name="Hassan M."/>
            <person name="Klassen M."/>
            <person name="Woodard K."/>
            <person name="Webb A."/>
            <person name="Webby R.J."/>
            <person name="El Zowalaty M.E."/>
        </authorList>
    </citation>
    <scope>NUCLEOTIDE SEQUENCE [LARGE SCALE GENOMIC DNA]</scope>
    <source>
        <strain evidence="7">Pbs1</strain>
    </source>
</reference>
<name>A0ABN8DBY4_9STRA</name>
<feature type="compositionally biased region" description="Polar residues" evidence="6">
    <location>
        <begin position="1"/>
        <end position="16"/>
    </location>
</feature>
<dbReference type="PANTHER" id="PTHR39267">
    <property type="entry name" value="SURVIVAL MOTOR NEURON-LIKE PROTEIN 1"/>
    <property type="match status" value="1"/>
</dbReference>